<dbReference type="InterPro" id="IPR036388">
    <property type="entry name" value="WH-like_DNA-bd_sf"/>
</dbReference>
<dbReference type="Pfam" id="PF11625">
    <property type="entry name" value="DUF3253"/>
    <property type="match status" value="1"/>
</dbReference>
<gene>
    <name evidence="1" type="ORF">EYR15_02595</name>
</gene>
<dbReference type="EMBL" id="SIUB01000001">
    <property type="protein sequence ID" value="TBN55050.1"/>
    <property type="molecule type" value="Genomic_DNA"/>
</dbReference>
<organism evidence="1 2">
    <name type="scientific">Hansschlegelia quercus</name>
    <dbReference type="NCBI Taxonomy" id="2528245"/>
    <lineage>
        <taxon>Bacteria</taxon>
        <taxon>Pseudomonadati</taxon>
        <taxon>Pseudomonadota</taxon>
        <taxon>Alphaproteobacteria</taxon>
        <taxon>Hyphomicrobiales</taxon>
        <taxon>Methylopilaceae</taxon>
        <taxon>Hansschlegelia</taxon>
    </lineage>
</organism>
<evidence type="ECO:0000313" key="2">
    <source>
        <dbReference type="Proteomes" id="UP000291613"/>
    </source>
</evidence>
<name>A0A4Q9GSB2_9HYPH</name>
<dbReference type="InterPro" id="IPR036390">
    <property type="entry name" value="WH_DNA-bd_sf"/>
</dbReference>
<comment type="caution">
    <text evidence="1">The sequence shown here is derived from an EMBL/GenBank/DDBJ whole genome shotgun (WGS) entry which is preliminary data.</text>
</comment>
<keyword evidence="2" id="KW-1185">Reference proteome</keyword>
<reference evidence="1 2" key="1">
    <citation type="submission" date="2019-02" db="EMBL/GenBank/DDBJ databases">
        <title>Hansschlegelia quercus sp. nov., a novel methylotrophic bacterium from buds of oak (Quercus robur L.).</title>
        <authorList>
            <person name="Agafonova N.V."/>
            <person name="Kaparullina E.N."/>
            <person name="Grouzdev D.S."/>
            <person name="Doronina N.V."/>
        </authorList>
    </citation>
    <scope>NUCLEOTIDE SEQUENCE [LARGE SCALE GENOMIC DNA]</scope>
    <source>
        <strain evidence="1 2">Dub</strain>
    </source>
</reference>
<dbReference type="Proteomes" id="UP000291613">
    <property type="component" value="Unassembled WGS sequence"/>
</dbReference>
<dbReference type="InterPro" id="IPR021660">
    <property type="entry name" value="DUF3253"/>
</dbReference>
<dbReference type="OrthoDB" id="7631458at2"/>
<dbReference type="AlphaFoldDB" id="A0A4Q9GSB2"/>
<accession>A0A4Q9GSB2</accession>
<dbReference type="SUPFAM" id="SSF46785">
    <property type="entry name" value="Winged helix' DNA-binding domain"/>
    <property type="match status" value="1"/>
</dbReference>
<evidence type="ECO:0000313" key="1">
    <source>
        <dbReference type="EMBL" id="TBN55050.1"/>
    </source>
</evidence>
<proteinExistence type="predicted"/>
<dbReference type="RefSeq" id="WP_131001301.1">
    <property type="nucleotide sequence ID" value="NZ_JBHSZR010000002.1"/>
</dbReference>
<protein>
    <submittedName>
        <fullName evidence="1">DUF3253 domain-containing protein</fullName>
    </submittedName>
</protein>
<sequence>MSETIEDLVLRLATERGLGKTICPTEAARAAAEQRGEDDWHGRLGGVKAAAVRLAKRGAVAIYRKGKPVDPDDFRGVYRIGLPKPPDDSSTE</sequence>
<dbReference type="Gene3D" id="1.10.10.10">
    <property type="entry name" value="Winged helix-like DNA-binding domain superfamily/Winged helix DNA-binding domain"/>
    <property type="match status" value="1"/>
</dbReference>